<evidence type="ECO:0000256" key="1">
    <source>
        <dbReference type="ARBA" id="ARBA00004886"/>
    </source>
</evidence>
<comment type="caution">
    <text evidence="4">The sequence shown here is derived from an EMBL/GenBank/DDBJ whole genome shotgun (WGS) entry which is preliminary data.</text>
</comment>
<dbReference type="AlphaFoldDB" id="A0A4U1IF93"/>
<dbReference type="InterPro" id="IPR008792">
    <property type="entry name" value="PQQD"/>
</dbReference>
<dbReference type="UniPathway" id="UPA00539"/>
<keyword evidence="3" id="KW-0884">PQQ biosynthesis</keyword>
<dbReference type="Proteomes" id="UP000305539">
    <property type="component" value="Unassembled WGS sequence"/>
</dbReference>
<dbReference type="InterPro" id="IPR041881">
    <property type="entry name" value="PqqD_sf"/>
</dbReference>
<dbReference type="Gene3D" id="1.10.10.1150">
    <property type="entry name" value="Coenzyme PQQ synthesis protein D (PqqD)"/>
    <property type="match status" value="1"/>
</dbReference>
<accession>A0A4U1IF93</accession>
<evidence type="ECO:0000256" key="2">
    <source>
        <dbReference type="ARBA" id="ARBA00011741"/>
    </source>
</evidence>
<protein>
    <submittedName>
        <fullName evidence="4">Pyrroloquinoline quinone biosynthesis peptide chaperone PqqD</fullName>
    </submittedName>
</protein>
<evidence type="ECO:0000313" key="4">
    <source>
        <dbReference type="EMBL" id="TKC92396.1"/>
    </source>
</evidence>
<dbReference type="OrthoDB" id="7356791at2"/>
<dbReference type="InterPro" id="IPR022479">
    <property type="entry name" value="PqqD_bac"/>
</dbReference>
<dbReference type="EMBL" id="SWJE01000001">
    <property type="protein sequence ID" value="TKC92396.1"/>
    <property type="molecule type" value="Genomic_DNA"/>
</dbReference>
<dbReference type="GO" id="GO:0018189">
    <property type="term" value="P:pyrroloquinoline quinone biosynthetic process"/>
    <property type="evidence" value="ECO:0007669"/>
    <property type="project" value="UniProtKB-UniPathway"/>
</dbReference>
<keyword evidence="5" id="KW-1185">Reference proteome</keyword>
<sequence length="98" mass="10949">MSETDSTAPSSDAARLAIRPLFRLQWEPAQDAHVLLYPEGMVKLNQSAAEILKRCDGTRDLDTLIADLEHAFDTTGIGEEVRTFVADALRHGWLERRA</sequence>
<comment type="pathway">
    <text evidence="1">Cofactor biosynthesis; pyrroloquinoline quinone biosynthesis.</text>
</comment>
<comment type="subunit">
    <text evidence="2">Monomer. Interacts with PqqE.</text>
</comment>
<organism evidence="4 5">
    <name type="scientific">Trinickia terrae</name>
    <dbReference type="NCBI Taxonomy" id="2571161"/>
    <lineage>
        <taxon>Bacteria</taxon>
        <taxon>Pseudomonadati</taxon>
        <taxon>Pseudomonadota</taxon>
        <taxon>Betaproteobacteria</taxon>
        <taxon>Burkholderiales</taxon>
        <taxon>Burkholderiaceae</taxon>
        <taxon>Trinickia</taxon>
    </lineage>
</organism>
<gene>
    <name evidence="4" type="primary">pqqD</name>
    <name evidence="4" type="ORF">FAZ69_01575</name>
</gene>
<name>A0A4U1IF93_9BURK</name>
<dbReference type="NCBIfam" id="TIGR03859">
    <property type="entry name" value="PQQ_PqqD"/>
    <property type="match status" value="1"/>
</dbReference>
<dbReference type="Pfam" id="PF05402">
    <property type="entry name" value="PqqD"/>
    <property type="match status" value="1"/>
</dbReference>
<dbReference type="GO" id="GO:0048038">
    <property type="term" value="F:quinone binding"/>
    <property type="evidence" value="ECO:0007669"/>
    <property type="project" value="InterPro"/>
</dbReference>
<dbReference type="RefSeq" id="WP_136892177.1">
    <property type="nucleotide sequence ID" value="NZ_SWJE01000001.1"/>
</dbReference>
<evidence type="ECO:0000256" key="3">
    <source>
        <dbReference type="ARBA" id="ARBA00022905"/>
    </source>
</evidence>
<reference evidence="4 5" key="1">
    <citation type="submission" date="2019-04" db="EMBL/GenBank/DDBJ databases">
        <title>Trinickia sp. 7GSK02, isolated from subtropical forest soil.</title>
        <authorList>
            <person name="Gao Z.-H."/>
            <person name="Qiu L.-H."/>
        </authorList>
    </citation>
    <scope>NUCLEOTIDE SEQUENCE [LARGE SCALE GENOMIC DNA]</scope>
    <source>
        <strain evidence="4 5">7GSK02</strain>
    </source>
</reference>
<dbReference type="NCBIfam" id="NF002535">
    <property type="entry name" value="PRK02079.1"/>
    <property type="match status" value="1"/>
</dbReference>
<evidence type="ECO:0000313" key="5">
    <source>
        <dbReference type="Proteomes" id="UP000305539"/>
    </source>
</evidence>
<proteinExistence type="predicted"/>